<feature type="compositionally biased region" description="Polar residues" evidence="1">
    <location>
        <begin position="1"/>
        <end position="10"/>
    </location>
</feature>
<dbReference type="AlphaFoldDB" id="A6K5N3"/>
<protein>
    <submittedName>
        <fullName evidence="2">RCG20563</fullName>
    </submittedName>
</protein>
<feature type="region of interest" description="Disordered" evidence="1">
    <location>
        <begin position="1"/>
        <end position="29"/>
    </location>
</feature>
<evidence type="ECO:0000313" key="3">
    <source>
        <dbReference type="Proteomes" id="UP000234681"/>
    </source>
</evidence>
<gene>
    <name evidence="2" type="ORF">rCG_20563</name>
</gene>
<name>A6K5N3_RAT</name>
<reference evidence="2 3" key="1">
    <citation type="submission" date="2005-09" db="EMBL/GenBank/DDBJ databases">
        <authorList>
            <person name="Mural R.J."/>
            <person name="Li P.W."/>
            <person name="Adams M.D."/>
            <person name="Amanatides P.G."/>
            <person name="Baden-Tillson H."/>
            <person name="Barnstead M."/>
            <person name="Chin S.H."/>
            <person name="Dew I."/>
            <person name="Evans C.A."/>
            <person name="Ferriera S."/>
            <person name="Flanigan M."/>
            <person name="Fosler C."/>
            <person name="Glodek A."/>
            <person name="Gu Z."/>
            <person name="Holt R.A."/>
            <person name="Jennings D."/>
            <person name="Kraft C.L."/>
            <person name="Lu F."/>
            <person name="Nguyen T."/>
            <person name="Nusskern D.R."/>
            <person name="Pfannkoch C.M."/>
            <person name="Sitter C."/>
            <person name="Sutton G.G."/>
            <person name="Venter J.C."/>
            <person name="Wang Z."/>
            <person name="Woodage T."/>
            <person name="Zheng X.H."/>
            <person name="Zhong F."/>
        </authorList>
    </citation>
    <scope>NUCLEOTIDE SEQUENCE [LARGE SCALE GENOMIC DNA]</scope>
    <source>
        <strain>BN</strain>
        <strain evidence="3">Sprague-Dawley</strain>
    </source>
</reference>
<accession>A6K5N3</accession>
<proteinExistence type="predicted"/>
<evidence type="ECO:0000256" key="1">
    <source>
        <dbReference type="SAM" id="MobiDB-lite"/>
    </source>
</evidence>
<evidence type="ECO:0000313" key="2">
    <source>
        <dbReference type="EMBL" id="EDL75167.1"/>
    </source>
</evidence>
<dbReference type="Proteomes" id="UP000234681">
    <property type="component" value="Chromosome 18"/>
</dbReference>
<sequence length="63" mass="7264">MTTKYSSSRSCVPESVKVKPGSPWRPQVVRDPRAMGHLPRKVANREWIQPKRKELCCSQRSGR</sequence>
<dbReference type="EMBL" id="CH474021">
    <property type="protein sequence ID" value="EDL75167.1"/>
    <property type="molecule type" value="Genomic_DNA"/>
</dbReference>
<organism evidence="2 3">
    <name type="scientific">Rattus norvegicus</name>
    <name type="common">Rat</name>
    <dbReference type="NCBI Taxonomy" id="10116"/>
    <lineage>
        <taxon>Eukaryota</taxon>
        <taxon>Metazoa</taxon>
        <taxon>Chordata</taxon>
        <taxon>Craniata</taxon>
        <taxon>Vertebrata</taxon>
        <taxon>Euteleostomi</taxon>
        <taxon>Mammalia</taxon>
        <taxon>Eutheria</taxon>
        <taxon>Euarchontoglires</taxon>
        <taxon>Glires</taxon>
        <taxon>Rodentia</taxon>
        <taxon>Myomorpha</taxon>
        <taxon>Muroidea</taxon>
        <taxon>Muridae</taxon>
        <taxon>Murinae</taxon>
        <taxon>Rattus</taxon>
    </lineage>
</organism>